<dbReference type="EMBL" id="JAMFTS010000005">
    <property type="protein sequence ID" value="KAJ4749247.1"/>
    <property type="molecule type" value="Genomic_DNA"/>
</dbReference>
<gene>
    <name evidence="2" type="ORF">LUZ62_083652</name>
</gene>
<proteinExistence type="predicted"/>
<dbReference type="Pfam" id="PF00004">
    <property type="entry name" value="AAA"/>
    <property type="match status" value="1"/>
</dbReference>
<reference evidence="2" key="1">
    <citation type="submission" date="2022-08" db="EMBL/GenBank/DDBJ databases">
        <authorList>
            <person name="Marques A."/>
        </authorList>
    </citation>
    <scope>NUCLEOTIDE SEQUENCE</scope>
    <source>
        <strain evidence="2">RhyPub2mFocal</strain>
        <tissue evidence="2">Leaves</tissue>
    </source>
</reference>
<dbReference type="InterPro" id="IPR027417">
    <property type="entry name" value="P-loop_NTPase"/>
</dbReference>
<dbReference type="Gene3D" id="3.40.50.300">
    <property type="entry name" value="P-loop containing nucleotide triphosphate hydrolases"/>
    <property type="match status" value="1"/>
</dbReference>
<dbReference type="InterPro" id="IPR003959">
    <property type="entry name" value="ATPase_AAA_core"/>
</dbReference>
<protein>
    <recommendedName>
        <fullName evidence="1">ATPase AAA-type core domain-containing protein</fullName>
    </recommendedName>
</protein>
<dbReference type="SUPFAM" id="SSF52540">
    <property type="entry name" value="P-loop containing nucleoside triphosphate hydrolases"/>
    <property type="match status" value="1"/>
</dbReference>
<evidence type="ECO:0000313" key="3">
    <source>
        <dbReference type="Proteomes" id="UP001140206"/>
    </source>
</evidence>
<dbReference type="InterPro" id="IPR050168">
    <property type="entry name" value="AAA_ATPase_domain"/>
</dbReference>
<feature type="domain" description="ATPase AAA-type core" evidence="1">
    <location>
        <begin position="377"/>
        <end position="519"/>
    </location>
</feature>
<dbReference type="GO" id="GO:0005524">
    <property type="term" value="F:ATP binding"/>
    <property type="evidence" value="ECO:0007669"/>
    <property type="project" value="InterPro"/>
</dbReference>
<keyword evidence="3" id="KW-1185">Reference proteome</keyword>
<dbReference type="PANTHER" id="PTHR23077">
    <property type="entry name" value="AAA-FAMILY ATPASE"/>
    <property type="match status" value="1"/>
</dbReference>
<sequence length="661" mass="73823">MEGTEPVRRILSVLDLLDGPYDSIHDFARLPTALRLRHCLQIYDTVTATAGLLRFDEANDASWSGEFSHISSFLFASTSFLRRLKAANGSLVLIKNKETSVGRVAKIIATDKTPPHLDSITLPCRRVMGVFPSQIYPIKPNCASSNAEEIVFVSPLLAFNLGLHTSCLRFLLCNEGNIFKYFGRDEDQIVGQNTSEENLSLKVEVTALPTVVPKYASRLRICLVNIPKCCTPASLKGLRNSPFDICDHQKNMIKSSIHEFFKVDRFLMEGDIFCLHKVSNCTSELCFVCSDNSAKKNDLLYFKVASMEPSDELVFRVNCSQTALVLGGAAPSAIPPYNLFYNSSEQVPPQIETIKTLSTSIARMLCPSIHLNYRFGLLLYGPSGCGKRTVVRYLAKHTGYHVVEYSCHDMLASSGKGASDALAAAFKAAQRFAPCIMLLQHLDAFANHPSNEGPRPNIKKMASIIMEYSKPILWDDEAHATECVYYKDLFLVGPELLKRHPIIIVASAVTKEGLQTEFWRCFTYEINMAPLTEEQRRPILIQKLIGLKKMTNYNKDFSLELLRKLFYYQTSGFMPWDIDALFADIAAKLVHNAFISCEESTDNGAIDVEKVILNALERSKKQSATALGSPKVPNAEGEYVSHLEEVKKSIFDMVQASSRNE</sequence>
<dbReference type="GO" id="GO:0016887">
    <property type="term" value="F:ATP hydrolysis activity"/>
    <property type="evidence" value="ECO:0007669"/>
    <property type="project" value="InterPro"/>
</dbReference>
<name>A0AAV8C3U3_9POAL</name>
<comment type="caution">
    <text evidence="2">The sequence shown here is derived from an EMBL/GenBank/DDBJ whole genome shotgun (WGS) entry which is preliminary data.</text>
</comment>
<dbReference type="PANTHER" id="PTHR23077:SF9">
    <property type="entry name" value="PEROXISOMAL ATPASE PEX6"/>
    <property type="match status" value="1"/>
</dbReference>
<dbReference type="AlphaFoldDB" id="A0AAV8C3U3"/>
<evidence type="ECO:0000259" key="1">
    <source>
        <dbReference type="Pfam" id="PF00004"/>
    </source>
</evidence>
<organism evidence="2 3">
    <name type="scientific">Rhynchospora pubera</name>
    <dbReference type="NCBI Taxonomy" id="906938"/>
    <lineage>
        <taxon>Eukaryota</taxon>
        <taxon>Viridiplantae</taxon>
        <taxon>Streptophyta</taxon>
        <taxon>Embryophyta</taxon>
        <taxon>Tracheophyta</taxon>
        <taxon>Spermatophyta</taxon>
        <taxon>Magnoliopsida</taxon>
        <taxon>Liliopsida</taxon>
        <taxon>Poales</taxon>
        <taxon>Cyperaceae</taxon>
        <taxon>Cyperoideae</taxon>
        <taxon>Rhynchosporeae</taxon>
        <taxon>Rhynchospora</taxon>
    </lineage>
</organism>
<dbReference type="Proteomes" id="UP001140206">
    <property type="component" value="Chromosome 5"/>
</dbReference>
<accession>A0AAV8C3U3</accession>
<evidence type="ECO:0000313" key="2">
    <source>
        <dbReference type="EMBL" id="KAJ4749247.1"/>
    </source>
</evidence>
<dbReference type="GO" id="GO:0005778">
    <property type="term" value="C:peroxisomal membrane"/>
    <property type="evidence" value="ECO:0007669"/>
    <property type="project" value="TreeGrafter"/>
</dbReference>
<dbReference type="GO" id="GO:0005829">
    <property type="term" value="C:cytosol"/>
    <property type="evidence" value="ECO:0007669"/>
    <property type="project" value="TreeGrafter"/>
</dbReference>
<dbReference type="GO" id="GO:0016558">
    <property type="term" value="P:protein import into peroxisome matrix"/>
    <property type="evidence" value="ECO:0007669"/>
    <property type="project" value="TreeGrafter"/>
</dbReference>